<gene>
    <name evidence="2" type="ORF">GALMADRAFT_159390</name>
</gene>
<dbReference type="OrthoDB" id="3025094at2759"/>
<reference evidence="3" key="1">
    <citation type="journal article" date="2014" name="Proc. Natl. Acad. Sci. U.S.A.">
        <title>Extensive sampling of basidiomycete genomes demonstrates inadequacy of the white-rot/brown-rot paradigm for wood decay fungi.</title>
        <authorList>
            <person name="Riley R."/>
            <person name="Salamov A.A."/>
            <person name="Brown D.W."/>
            <person name="Nagy L.G."/>
            <person name="Floudas D."/>
            <person name="Held B.W."/>
            <person name="Levasseur A."/>
            <person name="Lombard V."/>
            <person name="Morin E."/>
            <person name="Otillar R."/>
            <person name="Lindquist E.A."/>
            <person name="Sun H."/>
            <person name="LaButti K.M."/>
            <person name="Schmutz J."/>
            <person name="Jabbour D."/>
            <person name="Luo H."/>
            <person name="Baker S.E."/>
            <person name="Pisabarro A.G."/>
            <person name="Walton J.D."/>
            <person name="Blanchette R.A."/>
            <person name="Henrissat B."/>
            <person name="Martin F."/>
            <person name="Cullen D."/>
            <person name="Hibbett D.S."/>
            <person name="Grigoriev I.V."/>
        </authorList>
    </citation>
    <scope>NUCLEOTIDE SEQUENCE [LARGE SCALE GENOMIC DNA]</scope>
    <source>
        <strain evidence="3">CBS 339.88</strain>
    </source>
</reference>
<sequence length="231" mass="25459">MSNNFNLQLFARITGPTTDTDARTVMESLVPGIGLETSCEYEGSSQLPVGMAHIDKVKYLGGVPADNVFIQVHRFTISTGKRMAIKFHSFFLYITLIALRLPQYSLPDIMDTPEGLRLRLMTFLSLYDLLPYSISNPPNGTAPLTLEEAIGPEAVRRCLEVISRQHSSSMPAELSNILRNYSRTGTNSTSSGSSRSHPTHGQTSPGNNRSPYYANCSPSSSSQSPYLRKSY</sequence>
<dbReference type="HOGENOM" id="CLU_1199890_0_0_1"/>
<name>A0A067SXS1_GALM3</name>
<feature type="compositionally biased region" description="Polar residues" evidence="1">
    <location>
        <begin position="199"/>
        <end position="209"/>
    </location>
</feature>
<feature type="compositionally biased region" description="Low complexity" evidence="1">
    <location>
        <begin position="182"/>
        <end position="196"/>
    </location>
</feature>
<proteinExistence type="predicted"/>
<evidence type="ECO:0000256" key="1">
    <source>
        <dbReference type="SAM" id="MobiDB-lite"/>
    </source>
</evidence>
<feature type="compositionally biased region" description="Low complexity" evidence="1">
    <location>
        <begin position="210"/>
        <end position="231"/>
    </location>
</feature>
<protein>
    <submittedName>
        <fullName evidence="2">Uncharacterized protein</fullName>
    </submittedName>
</protein>
<dbReference type="AlphaFoldDB" id="A0A067SXS1"/>
<dbReference type="Proteomes" id="UP000027222">
    <property type="component" value="Unassembled WGS sequence"/>
</dbReference>
<feature type="region of interest" description="Disordered" evidence="1">
    <location>
        <begin position="182"/>
        <end position="231"/>
    </location>
</feature>
<accession>A0A067SXS1</accession>
<dbReference type="EMBL" id="KL142392">
    <property type="protein sequence ID" value="KDR71553.1"/>
    <property type="molecule type" value="Genomic_DNA"/>
</dbReference>
<evidence type="ECO:0000313" key="3">
    <source>
        <dbReference type="Proteomes" id="UP000027222"/>
    </source>
</evidence>
<keyword evidence="3" id="KW-1185">Reference proteome</keyword>
<organism evidence="2 3">
    <name type="scientific">Galerina marginata (strain CBS 339.88)</name>
    <dbReference type="NCBI Taxonomy" id="685588"/>
    <lineage>
        <taxon>Eukaryota</taxon>
        <taxon>Fungi</taxon>
        <taxon>Dikarya</taxon>
        <taxon>Basidiomycota</taxon>
        <taxon>Agaricomycotina</taxon>
        <taxon>Agaricomycetes</taxon>
        <taxon>Agaricomycetidae</taxon>
        <taxon>Agaricales</taxon>
        <taxon>Agaricineae</taxon>
        <taxon>Strophariaceae</taxon>
        <taxon>Galerina</taxon>
    </lineage>
</organism>
<evidence type="ECO:0000313" key="2">
    <source>
        <dbReference type="EMBL" id="KDR71553.1"/>
    </source>
</evidence>